<feature type="domain" description="PepSY" evidence="2">
    <location>
        <begin position="61"/>
        <end position="117"/>
    </location>
</feature>
<sequence>MNKISTLPIAIILSLLLINNAQAHHHDQDKMLDLPQGSIEVEIEEDHDDVMHAVQQGLIQPYSELQKVVAKQLNGRIIRVELEEDDDVWIYELKLIDPNNNIVKVDYEAKTLTIVEIKGRGLENVIKVSE</sequence>
<dbReference type="InterPro" id="IPR025711">
    <property type="entry name" value="PepSY"/>
</dbReference>
<evidence type="ECO:0000313" key="3">
    <source>
        <dbReference type="EMBL" id="PSW21831.1"/>
    </source>
</evidence>
<keyword evidence="1" id="KW-0732">Signal</keyword>
<protein>
    <recommendedName>
        <fullName evidence="2">PepSY domain-containing protein</fullName>
    </recommendedName>
</protein>
<organism evidence="3 4">
    <name type="scientific">Photobacterium sanctipauli</name>
    <dbReference type="NCBI Taxonomy" id="1342794"/>
    <lineage>
        <taxon>Bacteria</taxon>
        <taxon>Pseudomonadati</taxon>
        <taxon>Pseudomonadota</taxon>
        <taxon>Gammaproteobacteria</taxon>
        <taxon>Vibrionales</taxon>
        <taxon>Vibrionaceae</taxon>
        <taxon>Photobacterium</taxon>
    </lineage>
</organism>
<gene>
    <name evidence="3" type="ORF">C9I98_00765</name>
</gene>
<dbReference type="AlphaFoldDB" id="A0A2T3NZX8"/>
<dbReference type="Proteomes" id="UP000241771">
    <property type="component" value="Unassembled WGS sequence"/>
</dbReference>
<evidence type="ECO:0000313" key="4">
    <source>
        <dbReference type="Proteomes" id="UP000241771"/>
    </source>
</evidence>
<dbReference type="OrthoDB" id="6399977at2"/>
<dbReference type="EMBL" id="PYMA01000001">
    <property type="protein sequence ID" value="PSW21831.1"/>
    <property type="molecule type" value="Genomic_DNA"/>
</dbReference>
<feature type="signal peptide" evidence="1">
    <location>
        <begin position="1"/>
        <end position="23"/>
    </location>
</feature>
<accession>A0A2T3NZX8</accession>
<evidence type="ECO:0000256" key="1">
    <source>
        <dbReference type="SAM" id="SignalP"/>
    </source>
</evidence>
<dbReference type="Pfam" id="PF03413">
    <property type="entry name" value="PepSY"/>
    <property type="match status" value="1"/>
</dbReference>
<keyword evidence="4" id="KW-1185">Reference proteome</keyword>
<reference evidence="3 4" key="1">
    <citation type="submission" date="2018-01" db="EMBL/GenBank/DDBJ databases">
        <title>Whole genome sequencing of Histamine producing bacteria.</title>
        <authorList>
            <person name="Butler K."/>
        </authorList>
    </citation>
    <scope>NUCLEOTIDE SEQUENCE [LARGE SCALE GENOMIC DNA]</scope>
    <source>
        <strain evidence="3 4">DSM 100436</strain>
    </source>
</reference>
<dbReference type="Gene3D" id="3.10.450.40">
    <property type="match status" value="1"/>
</dbReference>
<feature type="chain" id="PRO_5015734995" description="PepSY domain-containing protein" evidence="1">
    <location>
        <begin position="24"/>
        <end position="130"/>
    </location>
</feature>
<name>A0A2T3NZX8_9GAMM</name>
<evidence type="ECO:0000259" key="2">
    <source>
        <dbReference type="Pfam" id="PF03413"/>
    </source>
</evidence>
<comment type="caution">
    <text evidence="3">The sequence shown here is derived from an EMBL/GenBank/DDBJ whole genome shotgun (WGS) entry which is preliminary data.</text>
</comment>
<proteinExistence type="predicted"/>
<dbReference type="RefSeq" id="WP_036819739.1">
    <property type="nucleotide sequence ID" value="NZ_JGVO01000237.1"/>
</dbReference>